<feature type="region of interest" description="Disordered" evidence="7">
    <location>
        <begin position="1"/>
        <end position="41"/>
    </location>
</feature>
<feature type="compositionally biased region" description="Low complexity" evidence="7">
    <location>
        <begin position="242"/>
        <end position="251"/>
    </location>
</feature>
<keyword evidence="4" id="KW-0804">Transcription</keyword>
<comment type="subcellular location">
    <subcellularLocation>
        <location evidence="1">Nucleus</location>
    </subcellularLocation>
</comment>
<dbReference type="GO" id="GO:0005654">
    <property type="term" value="C:nucleoplasm"/>
    <property type="evidence" value="ECO:0007669"/>
    <property type="project" value="UniProtKB-ARBA"/>
</dbReference>
<feature type="compositionally biased region" description="Polar residues" evidence="7">
    <location>
        <begin position="1"/>
        <end position="14"/>
    </location>
</feature>
<keyword evidence="6" id="KW-0175">Coiled coil</keyword>
<dbReference type="Proteomes" id="UP000325440">
    <property type="component" value="Unassembled WGS sequence"/>
</dbReference>
<gene>
    <name evidence="8" type="ORF">CINCED_3A006089</name>
</gene>
<keyword evidence="3" id="KW-0805">Transcription regulation</keyword>
<keyword evidence="2" id="KW-0678">Repressor</keyword>
<evidence type="ECO:0000256" key="2">
    <source>
        <dbReference type="ARBA" id="ARBA00022491"/>
    </source>
</evidence>
<dbReference type="SMART" id="SM01401">
    <property type="entry name" value="Sds3"/>
    <property type="match status" value="1"/>
</dbReference>
<keyword evidence="5" id="KW-0539">Nucleus</keyword>
<dbReference type="InterPro" id="IPR013907">
    <property type="entry name" value="Sds3"/>
</dbReference>
<accession>A0A5E4MXU4</accession>
<protein>
    <submittedName>
        <fullName evidence="8">Sds3-like</fullName>
    </submittedName>
</protein>
<reference evidence="8 9" key="1">
    <citation type="submission" date="2019-08" db="EMBL/GenBank/DDBJ databases">
        <authorList>
            <person name="Alioto T."/>
            <person name="Alioto T."/>
            <person name="Gomez Garrido J."/>
        </authorList>
    </citation>
    <scope>NUCLEOTIDE SEQUENCE [LARGE SCALE GENOMIC DNA]</scope>
</reference>
<dbReference type="PANTHER" id="PTHR21964">
    <property type="entry name" value="BREAST CANCER METASTASIS-SUPPRESSOR 1"/>
    <property type="match status" value="1"/>
</dbReference>
<dbReference type="OrthoDB" id="70376at2759"/>
<dbReference type="EMBL" id="CABPRJ010001442">
    <property type="protein sequence ID" value="VVC37150.1"/>
    <property type="molecule type" value="Genomic_DNA"/>
</dbReference>
<evidence type="ECO:0000313" key="9">
    <source>
        <dbReference type="Proteomes" id="UP000325440"/>
    </source>
</evidence>
<feature type="coiled-coil region" evidence="6">
    <location>
        <begin position="122"/>
        <end position="149"/>
    </location>
</feature>
<organism evidence="8 9">
    <name type="scientific">Cinara cedri</name>
    <dbReference type="NCBI Taxonomy" id="506608"/>
    <lineage>
        <taxon>Eukaryota</taxon>
        <taxon>Metazoa</taxon>
        <taxon>Ecdysozoa</taxon>
        <taxon>Arthropoda</taxon>
        <taxon>Hexapoda</taxon>
        <taxon>Insecta</taxon>
        <taxon>Pterygota</taxon>
        <taxon>Neoptera</taxon>
        <taxon>Paraneoptera</taxon>
        <taxon>Hemiptera</taxon>
        <taxon>Sternorrhyncha</taxon>
        <taxon>Aphidomorpha</taxon>
        <taxon>Aphidoidea</taxon>
        <taxon>Aphididae</taxon>
        <taxon>Lachninae</taxon>
        <taxon>Cinara</taxon>
    </lineage>
</organism>
<proteinExistence type="predicted"/>
<dbReference type="GO" id="GO:0010468">
    <property type="term" value="P:regulation of gene expression"/>
    <property type="evidence" value="ECO:0007669"/>
    <property type="project" value="UniProtKB-ARBA"/>
</dbReference>
<evidence type="ECO:0000256" key="5">
    <source>
        <dbReference type="ARBA" id="ARBA00023242"/>
    </source>
</evidence>
<name>A0A5E4MXU4_9HEMI</name>
<sequence>MSYNREISPTSTISLDDDEKSNKVEKKELTDSDGERKENTEKRIDIQEQVYQDKLAAIKKQLQQLRDGTHVEYVKQLKLYELQKKNELLMNSYWRDSIAESIELEFTRERRLTHKDFDDRKAELSESLISELNERKKMIENDYLNMELVTESSDHKPAMTRKLRRRPNDPVVPTPQEKRRKPPPVSNICYMLNENEIEQDLKIIQDSYNSIPLNVPTPATSTAKTRDTVNSATIRKPGFLTSASSSTGSMSPKKTQNSDTEGSSTIPDTRIEDGKLLFEKRWYHRGQTVFVEGKQIVKFPAVISAIGNETIWVKKTSDNSKFRINLSYLSKGKMSIKRRAAV</sequence>
<feature type="region of interest" description="Disordered" evidence="7">
    <location>
        <begin position="154"/>
        <end position="186"/>
    </location>
</feature>
<evidence type="ECO:0000256" key="4">
    <source>
        <dbReference type="ARBA" id="ARBA00023163"/>
    </source>
</evidence>
<dbReference type="Pfam" id="PF08598">
    <property type="entry name" value="Sds3"/>
    <property type="match status" value="1"/>
</dbReference>
<evidence type="ECO:0000313" key="8">
    <source>
        <dbReference type="EMBL" id="VVC37150.1"/>
    </source>
</evidence>
<feature type="compositionally biased region" description="Basic and acidic residues" evidence="7">
    <location>
        <begin position="20"/>
        <end position="41"/>
    </location>
</feature>
<keyword evidence="9" id="KW-1185">Reference proteome</keyword>
<feature type="compositionally biased region" description="Polar residues" evidence="7">
    <location>
        <begin position="252"/>
        <end position="267"/>
    </location>
</feature>
<feature type="region of interest" description="Disordered" evidence="7">
    <location>
        <begin position="235"/>
        <end position="268"/>
    </location>
</feature>
<evidence type="ECO:0000256" key="6">
    <source>
        <dbReference type="SAM" id="Coils"/>
    </source>
</evidence>
<evidence type="ECO:0000256" key="7">
    <source>
        <dbReference type="SAM" id="MobiDB-lite"/>
    </source>
</evidence>
<evidence type="ECO:0000256" key="3">
    <source>
        <dbReference type="ARBA" id="ARBA00023015"/>
    </source>
</evidence>
<dbReference type="AlphaFoldDB" id="A0A5E4MXU4"/>
<evidence type="ECO:0000256" key="1">
    <source>
        <dbReference type="ARBA" id="ARBA00004123"/>
    </source>
</evidence>